<dbReference type="EMBL" id="JBBKZV010000002">
    <property type="protein sequence ID" value="MEJ8821637.1"/>
    <property type="molecule type" value="Genomic_DNA"/>
</dbReference>
<feature type="domain" description="PNPLA" evidence="2">
    <location>
        <begin position="40"/>
        <end position="72"/>
    </location>
</feature>
<comment type="caution">
    <text evidence="3">The sequence shown here is derived from an EMBL/GenBank/DDBJ whole genome shotgun (WGS) entry which is preliminary data.</text>
</comment>
<name>A0ABU8VV48_9BURK</name>
<keyword evidence="1" id="KW-0443">Lipid metabolism</keyword>
<protein>
    <submittedName>
        <fullName evidence="3">Patatin-like phospholipase family protein</fullName>
    </submittedName>
</protein>
<gene>
    <name evidence="3" type="ORF">WKW80_06250</name>
</gene>
<dbReference type="InterPro" id="IPR002641">
    <property type="entry name" value="PNPLA_dom"/>
</dbReference>
<reference evidence="3 4" key="1">
    <citation type="submission" date="2024-03" db="EMBL/GenBank/DDBJ databases">
        <title>Novel species of the genus Variovorax.</title>
        <authorList>
            <person name="Liu Q."/>
            <person name="Xin Y.-H."/>
        </authorList>
    </citation>
    <scope>NUCLEOTIDE SEQUENCE [LARGE SCALE GENOMIC DNA]</scope>
    <source>
        <strain evidence="3 4">KACC 18501</strain>
    </source>
</reference>
<sequence length="74" mass="8370">MDKKISHSIHPRLPRFLGLRQQFYDLQHCSSFQAAQERLNASAAAPPVTHPVMLDGRWAFDGGYMDNAPVQPIH</sequence>
<dbReference type="Gene3D" id="3.40.1090.10">
    <property type="entry name" value="Cytosolic phospholipase A2 catalytic domain"/>
    <property type="match status" value="1"/>
</dbReference>
<evidence type="ECO:0000256" key="1">
    <source>
        <dbReference type="ARBA" id="ARBA00023098"/>
    </source>
</evidence>
<proteinExistence type="predicted"/>
<dbReference type="RefSeq" id="WP_340362677.1">
    <property type="nucleotide sequence ID" value="NZ_JBBKZV010000002.1"/>
</dbReference>
<accession>A0ABU8VV48</accession>
<evidence type="ECO:0000259" key="2">
    <source>
        <dbReference type="Pfam" id="PF01734"/>
    </source>
</evidence>
<dbReference type="InterPro" id="IPR016035">
    <property type="entry name" value="Acyl_Trfase/lysoPLipase"/>
</dbReference>
<keyword evidence="4" id="KW-1185">Reference proteome</keyword>
<dbReference type="Pfam" id="PF01734">
    <property type="entry name" value="Patatin"/>
    <property type="match status" value="1"/>
</dbReference>
<dbReference type="SUPFAM" id="SSF52151">
    <property type="entry name" value="FabD/lysophospholipase-like"/>
    <property type="match status" value="1"/>
</dbReference>
<dbReference type="Proteomes" id="UP001363010">
    <property type="component" value="Unassembled WGS sequence"/>
</dbReference>
<evidence type="ECO:0000313" key="3">
    <source>
        <dbReference type="EMBL" id="MEJ8821637.1"/>
    </source>
</evidence>
<evidence type="ECO:0000313" key="4">
    <source>
        <dbReference type="Proteomes" id="UP001363010"/>
    </source>
</evidence>
<organism evidence="3 4">
    <name type="scientific">Variovorax humicola</name>
    <dbReference type="NCBI Taxonomy" id="1769758"/>
    <lineage>
        <taxon>Bacteria</taxon>
        <taxon>Pseudomonadati</taxon>
        <taxon>Pseudomonadota</taxon>
        <taxon>Betaproteobacteria</taxon>
        <taxon>Burkholderiales</taxon>
        <taxon>Comamonadaceae</taxon>
        <taxon>Variovorax</taxon>
    </lineage>
</organism>